<reference evidence="3" key="2">
    <citation type="journal article" date="2021" name="Sci. Rep.">
        <title>The distribution of antibiotic resistance genes in chicken gut microbiota commensals.</title>
        <authorList>
            <person name="Juricova H."/>
            <person name="Matiasovicova J."/>
            <person name="Kubasova T."/>
            <person name="Cejkova D."/>
            <person name="Rychlik I."/>
        </authorList>
    </citation>
    <scope>NUCLEOTIDE SEQUENCE</scope>
    <source>
        <strain evidence="3">An824</strain>
    </source>
</reference>
<name>A0A939B5E5_9BACT</name>
<dbReference type="GO" id="GO:0016787">
    <property type="term" value="F:hydrolase activity"/>
    <property type="evidence" value="ECO:0007669"/>
    <property type="project" value="InterPro"/>
</dbReference>
<dbReference type="InterPro" id="IPR004843">
    <property type="entry name" value="Calcineurin-like_PHP"/>
</dbReference>
<dbReference type="Pfam" id="PF00149">
    <property type="entry name" value="Metallophos"/>
    <property type="match status" value="1"/>
</dbReference>
<evidence type="ECO:0000259" key="2">
    <source>
        <dbReference type="Pfam" id="PF00149"/>
    </source>
</evidence>
<dbReference type="Gene3D" id="3.60.21.10">
    <property type="match status" value="1"/>
</dbReference>
<feature type="transmembrane region" description="Helical" evidence="1">
    <location>
        <begin position="65"/>
        <end position="86"/>
    </location>
</feature>
<feature type="domain" description="Calcineurin-like phosphoesterase" evidence="2">
    <location>
        <begin position="146"/>
        <end position="304"/>
    </location>
</feature>
<protein>
    <submittedName>
        <fullName evidence="3">Metallophosphoesterase</fullName>
    </submittedName>
</protein>
<comment type="caution">
    <text evidence="3">The sequence shown here is derived from an EMBL/GenBank/DDBJ whole genome shotgun (WGS) entry which is preliminary data.</text>
</comment>
<evidence type="ECO:0000256" key="1">
    <source>
        <dbReference type="SAM" id="Phobius"/>
    </source>
</evidence>
<organism evidence="3 4">
    <name type="scientific">Marseilla massiliensis</name>
    <dbReference type="NCBI Taxonomy" id="1841864"/>
    <lineage>
        <taxon>Bacteria</taxon>
        <taxon>Pseudomonadati</taxon>
        <taxon>Bacteroidota</taxon>
        <taxon>Bacteroidia</taxon>
        <taxon>Bacteroidales</taxon>
        <taxon>Prevotellaceae</taxon>
        <taxon>Marseilla</taxon>
    </lineage>
</organism>
<evidence type="ECO:0000313" key="3">
    <source>
        <dbReference type="EMBL" id="MBM6673284.1"/>
    </source>
</evidence>
<dbReference type="RefSeq" id="WP_205103942.1">
    <property type="nucleotide sequence ID" value="NZ_JACJJG010000017.1"/>
</dbReference>
<dbReference type="Proteomes" id="UP000706891">
    <property type="component" value="Unassembled WGS sequence"/>
</dbReference>
<sequence>MWFAVFFILPLAGLVYVAWHVWALLPVATVYRWCAVGVCILALAMMVMSFARVTEHVPLWMAKVVYNVGYPSLFIMLYAVMAFLLLDVLRLVHVVPRQWLYSNGTTATVLVLLIAAVFVYGNVRFHDRKCRTIGVETAKHLDGDVTVMLMSDLHLGYHIGPNELGRIVDMINAARPDMVLIAGDLIDGSLRPLDEQRMAGILRSIKAPVYACPGNHEYYAGIDKSADFMRRAGITLLRDSVATEGDLVIIGRDDRTNRHRKSLGMLMKDVDRGQYTILMDHQPYHLEQAERAGVDFQLSGHTHHGQVWPISWITDAVYEVSHGTYRRGDTHYYVCPGVGLWGAKFRIGTDSEYGLLRLSNRD</sequence>
<dbReference type="EMBL" id="JACJJG010000017">
    <property type="protein sequence ID" value="MBM6673284.1"/>
    <property type="molecule type" value="Genomic_DNA"/>
</dbReference>
<dbReference type="SUPFAM" id="SSF56300">
    <property type="entry name" value="Metallo-dependent phosphatases"/>
    <property type="match status" value="1"/>
</dbReference>
<keyword evidence="1" id="KW-1133">Transmembrane helix</keyword>
<reference evidence="3" key="1">
    <citation type="submission" date="2020-08" db="EMBL/GenBank/DDBJ databases">
        <authorList>
            <person name="Cejkova D."/>
            <person name="Kubasova T."/>
            <person name="Jahodarova E."/>
            <person name="Rychlik I."/>
        </authorList>
    </citation>
    <scope>NUCLEOTIDE SEQUENCE</scope>
    <source>
        <strain evidence="3">An824</strain>
    </source>
</reference>
<dbReference type="InterPro" id="IPR029052">
    <property type="entry name" value="Metallo-depent_PP-like"/>
</dbReference>
<evidence type="ECO:0000313" key="4">
    <source>
        <dbReference type="Proteomes" id="UP000706891"/>
    </source>
</evidence>
<dbReference type="CDD" id="cd07385">
    <property type="entry name" value="MPP_YkuE_C"/>
    <property type="match status" value="1"/>
</dbReference>
<accession>A0A939B5E5</accession>
<feature type="transmembrane region" description="Helical" evidence="1">
    <location>
        <begin position="33"/>
        <end position="53"/>
    </location>
</feature>
<keyword evidence="1" id="KW-0472">Membrane</keyword>
<dbReference type="PANTHER" id="PTHR31302">
    <property type="entry name" value="TRANSMEMBRANE PROTEIN WITH METALLOPHOSPHOESTERASE DOMAIN-RELATED"/>
    <property type="match status" value="1"/>
</dbReference>
<dbReference type="AlphaFoldDB" id="A0A939B5E5"/>
<dbReference type="PANTHER" id="PTHR31302:SF0">
    <property type="entry name" value="TRANSMEMBRANE PROTEIN WITH METALLOPHOSPHOESTERASE DOMAIN"/>
    <property type="match status" value="1"/>
</dbReference>
<gene>
    <name evidence="3" type="ORF">H6A34_05260</name>
</gene>
<keyword evidence="4" id="KW-1185">Reference proteome</keyword>
<keyword evidence="1" id="KW-0812">Transmembrane</keyword>
<dbReference type="InterPro" id="IPR051158">
    <property type="entry name" value="Metallophosphoesterase_sf"/>
</dbReference>
<feature type="transmembrane region" description="Helical" evidence="1">
    <location>
        <begin position="98"/>
        <end position="121"/>
    </location>
</feature>
<proteinExistence type="predicted"/>